<evidence type="ECO:0000313" key="1">
    <source>
        <dbReference type="EMBL" id="HIZ79977.1"/>
    </source>
</evidence>
<gene>
    <name evidence="1" type="ORF">IAA17_09355</name>
</gene>
<sequence length="335" mass="37427">MRKIMAVWDTSPLYAERLADFANEGGKLPFRAVAFSSADRLKEYAAKHSVEILLAGWNAPAEELKEIRARQIIYLGEEKRANPEKLPSVYKYQNSERIMREVMACYAGDETGKTISIAGRGKVIGVFSPVGRCGKTSLALTLAQVWRETERTLFVTLEDCSGFREMTGETYGECLSDLLYRYRHGGSCWEKIGAFVYTWGNVDYIPPFRYPEDMEGISGMELAGFLEDMASEAGYGILVVDMGQTGSQAAEVLESCDVIYMPVMEDRISQAKIREFEAGLSDSGRDGVLERLEKLKLPAGTRMSAGADYPDQLLWGEMGDYVRRLVGGGREREEE</sequence>
<organism evidence="1 2">
    <name type="scientific">Candidatus Lachnoclostridium stercorigallinarum</name>
    <dbReference type="NCBI Taxonomy" id="2838634"/>
    <lineage>
        <taxon>Bacteria</taxon>
        <taxon>Bacillati</taxon>
        <taxon>Bacillota</taxon>
        <taxon>Clostridia</taxon>
        <taxon>Lachnospirales</taxon>
        <taxon>Lachnospiraceae</taxon>
    </lineage>
</organism>
<dbReference type="SUPFAM" id="SSF52540">
    <property type="entry name" value="P-loop containing nucleoside triphosphate hydrolases"/>
    <property type="match status" value="1"/>
</dbReference>
<dbReference type="InterPro" id="IPR027417">
    <property type="entry name" value="P-loop_NTPase"/>
</dbReference>
<protein>
    <submittedName>
        <fullName evidence="1">Uncharacterized protein</fullName>
    </submittedName>
</protein>
<name>A0A9D2GJK4_9FIRM</name>
<dbReference type="Proteomes" id="UP000824101">
    <property type="component" value="Unassembled WGS sequence"/>
</dbReference>
<reference evidence="1" key="1">
    <citation type="journal article" date="2021" name="PeerJ">
        <title>Extensive microbial diversity within the chicken gut microbiome revealed by metagenomics and culture.</title>
        <authorList>
            <person name="Gilroy R."/>
            <person name="Ravi A."/>
            <person name="Getino M."/>
            <person name="Pursley I."/>
            <person name="Horton D.L."/>
            <person name="Alikhan N.F."/>
            <person name="Baker D."/>
            <person name="Gharbi K."/>
            <person name="Hall N."/>
            <person name="Watson M."/>
            <person name="Adriaenssens E.M."/>
            <person name="Foster-Nyarko E."/>
            <person name="Jarju S."/>
            <person name="Secka A."/>
            <person name="Antonio M."/>
            <person name="Oren A."/>
            <person name="Chaudhuri R.R."/>
            <person name="La Ragione R."/>
            <person name="Hildebrand F."/>
            <person name="Pallen M.J."/>
        </authorList>
    </citation>
    <scope>NUCLEOTIDE SEQUENCE</scope>
    <source>
        <strain evidence="1">ChiBcec1-1093</strain>
    </source>
</reference>
<comment type="caution">
    <text evidence="1">The sequence shown here is derived from an EMBL/GenBank/DDBJ whole genome shotgun (WGS) entry which is preliminary data.</text>
</comment>
<accession>A0A9D2GJK4</accession>
<reference evidence="1" key="2">
    <citation type="submission" date="2021-04" db="EMBL/GenBank/DDBJ databases">
        <authorList>
            <person name="Gilroy R."/>
        </authorList>
    </citation>
    <scope>NUCLEOTIDE SEQUENCE</scope>
    <source>
        <strain evidence="1">ChiBcec1-1093</strain>
    </source>
</reference>
<evidence type="ECO:0000313" key="2">
    <source>
        <dbReference type="Proteomes" id="UP000824101"/>
    </source>
</evidence>
<dbReference type="EMBL" id="DXBC01000148">
    <property type="protein sequence ID" value="HIZ79977.1"/>
    <property type="molecule type" value="Genomic_DNA"/>
</dbReference>
<dbReference type="AlphaFoldDB" id="A0A9D2GJK4"/>
<proteinExistence type="predicted"/>
<dbReference type="Gene3D" id="3.40.50.300">
    <property type="entry name" value="P-loop containing nucleotide triphosphate hydrolases"/>
    <property type="match status" value="1"/>
</dbReference>
<dbReference type="Gene3D" id="3.40.50.10850">
    <property type="entry name" value="Ntrc-like two-domain protein"/>
    <property type="match status" value="1"/>
</dbReference>